<proteinExistence type="predicted"/>
<gene>
    <name evidence="2" type="ORF">PhCBS80983_g05562</name>
</gene>
<organism evidence="2 3">
    <name type="scientific">Powellomyces hirtus</name>
    <dbReference type="NCBI Taxonomy" id="109895"/>
    <lineage>
        <taxon>Eukaryota</taxon>
        <taxon>Fungi</taxon>
        <taxon>Fungi incertae sedis</taxon>
        <taxon>Chytridiomycota</taxon>
        <taxon>Chytridiomycota incertae sedis</taxon>
        <taxon>Chytridiomycetes</taxon>
        <taxon>Spizellomycetales</taxon>
        <taxon>Powellomycetaceae</taxon>
        <taxon>Powellomyces</taxon>
    </lineage>
</organism>
<feature type="compositionally biased region" description="Low complexity" evidence="1">
    <location>
        <begin position="94"/>
        <end position="111"/>
    </location>
</feature>
<evidence type="ECO:0000313" key="2">
    <source>
        <dbReference type="EMBL" id="TPX55144.1"/>
    </source>
</evidence>
<dbReference type="EMBL" id="QEAQ01000125">
    <property type="protein sequence ID" value="TPX55144.1"/>
    <property type="molecule type" value="Genomic_DNA"/>
</dbReference>
<evidence type="ECO:0000256" key="1">
    <source>
        <dbReference type="SAM" id="MobiDB-lite"/>
    </source>
</evidence>
<dbReference type="STRING" id="109895.A0A507DTR1"/>
<accession>A0A507DTR1</accession>
<dbReference type="Proteomes" id="UP000318582">
    <property type="component" value="Unassembled WGS sequence"/>
</dbReference>
<reference evidence="2 3" key="1">
    <citation type="journal article" date="2019" name="Sci. Rep.">
        <title>Comparative genomics of chytrid fungi reveal insights into the obligate biotrophic and pathogenic lifestyle of Synchytrium endobioticum.</title>
        <authorList>
            <person name="van de Vossenberg B.T.L.H."/>
            <person name="Warris S."/>
            <person name="Nguyen H.D.T."/>
            <person name="van Gent-Pelzer M.P.E."/>
            <person name="Joly D.L."/>
            <person name="van de Geest H.C."/>
            <person name="Bonants P.J.M."/>
            <person name="Smith D.S."/>
            <person name="Levesque C.A."/>
            <person name="van der Lee T.A.J."/>
        </authorList>
    </citation>
    <scope>NUCLEOTIDE SEQUENCE [LARGE SCALE GENOMIC DNA]</scope>
    <source>
        <strain evidence="2 3">CBS 809.83</strain>
    </source>
</reference>
<keyword evidence="3" id="KW-1185">Reference proteome</keyword>
<evidence type="ECO:0000313" key="3">
    <source>
        <dbReference type="Proteomes" id="UP000318582"/>
    </source>
</evidence>
<protein>
    <submittedName>
        <fullName evidence="2">Uncharacterized protein</fullName>
    </submittedName>
</protein>
<sequence>MDFLQAFNDQPNAKGAEGDRALPFKLPAFVVSAIDQYLDGMKPELAPMISREIGSFQESTLGDLEAKVHLVFDQIFHGDFSAFHTTSSTVPTSAPQQNAQAGGYGYGAQQPVSNGGYSLDASQQQQQQTQTAPTGGYGYANQQAVNNGGYALNETQARELGGDDITSRDLARDFDERVVGPTDRGIISDAMSAVKNFASETSENISSALDPREKAKQLIPPLREKVSLLLTEKHRGLSESFTNQAIDQLKIYLHGNISPRELGSAGVDNAVDMLSGLFGGDNNKENQDRALPNMGGITNLFSQKLAQGLAVIKVNLHQSLHRDLTAIESSVFSDLPDHIRGPLEFVFGGNPFASGQPGERGLVSDLSDKIKSIIRGIQEGLQEKARGLVVDGHRILETKAIDRAQEVVVGRVRRYLPNAQF</sequence>
<feature type="compositionally biased region" description="Polar residues" evidence="1">
    <location>
        <begin position="112"/>
        <end position="122"/>
    </location>
</feature>
<dbReference type="AlphaFoldDB" id="A0A507DTR1"/>
<comment type="caution">
    <text evidence="2">The sequence shown here is derived from an EMBL/GenBank/DDBJ whole genome shotgun (WGS) entry which is preliminary data.</text>
</comment>
<name>A0A507DTR1_9FUNG</name>
<feature type="region of interest" description="Disordered" evidence="1">
    <location>
        <begin position="86"/>
        <end position="140"/>
    </location>
</feature>